<dbReference type="Proteomes" id="UP000235145">
    <property type="component" value="Unassembled WGS sequence"/>
</dbReference>
<reference evidence="2 3" key="1">
    <citation type="journal article" date="2017" name="Nat. Commun.">
        <title>Genome assembly with in vitro proximity ligation data and whole-genome triplication in lettuce.</title>
        <authorList>
            <person name="Reyes-Chin-Wo S."/>
            <person name="Wang Z."/>
            <person name="Yang X."/>
            <person name="Kozik A."/>
            <person name="Arikit S."/>
            <person name="Song C."/>
            <person name="Xia L."/>
            <person name="Froenicke L."/>
            <person name="Lavelle D.O."/>
            <person name="Truco M.J."/>
            <person name="Xia R."/>
            <person name="Zhu S."/>
            <person name="Xu C."/>
            <person name="Xu H."/>
            <person name="Xu X."/>
            <person name="Cox K."/>
            <person name="Korf I."/>
            <person name="Meyers B.C."/>
            <person name="Michelmore R.W."/>
        </authorList>
    </citation>
    <scope>NUCLEOTIDE SEQUENCE [LARGE SCALE GENOMIC DNA]</scope>
    <source>
        <strain evidence="3">cv. Salinas</strain>
        <tissue evidence="2">Seedlings</tissue>
    </source>
</reference>
<gene>
    <name evidence="2" type="ORF">LSAT_V11C200071260</name>
</gene>
<comment type="caution">
    <text evidence="2">The sequence shown here is derived from an EMBL/GenBank/DDBJ whole genome shotgun (WGS) entry which is preliminary data.</text>
</comment>
<accession>A0A9R1XUL5</accession>
<evidence type="ECO:0000313" key="2">
    <source>
        <dbReference type="EMBL" id="KAJ0222139.1"/>
    </source>
</evidence>
<protein>
    <submittedName>
        <fullName evidence="2">Uncharacterized protein</fullName>
    </submittedName>
</protein>
<feature type="region of interest" description="Disordered" evidence="1">
    <location>
        <begin position="77"/>
        <end position="118"/>
    </location>
</feature>
<organism evidence="2 3">
    <name type="scientific">Lactuca sativa</name>
    <name type="common">Garden lettuce</name>
    <dbReference type="NCBI Taxonomy" id="4236"/>
    <lineage>
        <taxon>Eukaryota</taxon>
        <taxon>Viridiplantae</taxon>
        <taxon>Streptophyta</taxon>
        <taxon>Embryophyta</taxon>
        <taxon>Tracheophyta</taxon>
        <taxon>Spermatophyta</taxon>
        <taxon>Magnoliopsida</taxon>
        <taxon>eudicotyledons</taxon>
        <taxon>Gunneridae</taxon>
        <taxon>Pentapetalae</taxon>
        <taxon>asterids</taxon>
        <taxon>campanulids</taxon>
        <taxon>Asterales</taxon>
        <taxon>Asteraceae</taxon>
        <taxon>Cichorioideae</taxon>
        <taxon>Cichorieae</taxon>
        <taxon>Lactucinae</taxon>
        <taxon>Lactuca</taxon>
    </lineage>
</organism>
<evidence type="ECO:0000256" key="1">
    <source>
        <dbReference type="SAM" id="MobiDB-lite"/>
    </source>
</evidence>
<sequence length="351" mass="40317">MVNENIIGDGENMQLNMSSCIGKGKLKTNPDVWGCYTRLKENEQFLNRLAFIAYKNEKMVSNFLFTCGFQEMTITSDHPKDKEQQYPPPVNTDNHYEQPPHMNHHHREEPPFSPLPPPFDQFRSYREISIHLTHLLLHLTRLNHQNVTCHYCDDDSSLPPTPNANGDNRKPPDTFDYYLAESNRLAPPTQPSYHVSPQCSHHSLPIPRIICSHTNHQNPTNYTDNKPTFRVYTKAKTDYSLTIRNGKVILAPTNSSDLHPHSIQGHLQSLSLLHNGKNDGNRGCWVFFMAVMVVSSKGRADGDGVNWWWFMFGYKGGQWGDARRWLMAIKMVWLGESYVLGNKHAVEMMVV</sequence>
<keyword evidence="3" id="KW-1185">Reference proteome</keyword>
<dbReference type="AlphaFoldDB" id="A0A9R1XUL5"/>
<evidence type="ECO:0000313" key="3">
    <source>
        <dbReference type="Proteomes" id="UP000235145"/>
    </source>
</evidence>
<name>A0A9R1XUL5_LACSA</name>
<proteinExistence type="predicted"/>
<dbReference type="EMBL" id="NBSK02000002">
    <property type="protein sequence ID" value="KAJ0222139.1"/>
    <property type="molecule type" value="Genomic_DNA"/>
</dbReference>